<reference evidence="3" key="1">
    <citation type="submission" date="2014-01" db="EMBL/GenBank/DDBJ databases">
        <title>The Genome Sequence of Anopheles melas CM1001059_A (V2).</title>
        <authorList>
            <consortium name="The Broad Institute Genomics Platform"/>
            <person name="Neafsey D.E."/>
            <person name="Besansky N."/>
            <person name="Howell P."/>
            <person name="Walton C."/>
            <person name="Young S.K."/>
            <person name="Zeng Q."/>
            <person name="Gargeya S."/>
            <person name="Fitzgerald M."/>
            <person name="Haas B."/>
            <person name="Abouelleil A."/>
            <person name="Allen A.W."/>
            <person name="Alvarado L."/>
            <person name="Arachchi H.M."/>
            <person name="Berlin A.M."/>
            <person name="Chapman S.B."/>
            <person name="Gainer-Dewar J."/>
            <person name="Goldberg J."/>
            <person name="Griggs A."/>
            <person name="Gujja S."/>
            <person name="Hansen M."/>
            <person name="Howarth C."/>
            <person name="Imamovic A."/>
            <person name="Ireland A."/>
            <person name="Larimer J."/>
            <person name="McCowan C."/>
            <person name="Murphy C."/>
            <person name="Pearson M."/>
            <person name="Poon T.W."/>
            <person name="Priest M."/>
            <person name="Roberts A."/>
            <person name="Saif S."/>
            <person name="Shea T."/>
            <person name="Sisk P."/>
            <person name="Sykes S."/>
            <person name="Wortman J."/>
            <person name="Nusbaum C."/>
            <person name="Birren B."/>
        </authorList>
    </citation>
    <scope>NUCLEOTIDE SEQUENCE [LARGE SCALE GENOMIC DNA]</scope>
    <source>
        <strain evidence="3">CM1001059</strain>
    </source>
</reference>
<evidence type="ECO:0000313" key="3">
    <source>
        <dbReference type="Proteomes" id="UP000075902"/>
    </source>
</evidence>
<evidence type="ECO:0000256" key="1">
    <source>
        <dbReference type="SAM" id="MobiDB-lite"/>
    </source>
</evidence>
<accession>A0A182TZE8</accession>
<keyword evidence="3" id="KW-1185">Reference proteome</keyword>
<evidence type="ECO:0000313" key="2">
    <source>
        <dbReference type="EnsemblMetazoa" id="AMEC011123-PA"/>
    </source>
</evidence>
<sequence>MGNGSDLIGSGVSRNRCKRMRTTDLNERTNERTDRSIPVTYGPRLQLAVQPDTSDTMEDRAMTAIGDRDAIRDTDQPIRAPRYKVPRLACPALAAKYTQRQVNEDEQI</sequence>
<dbReference type="AlphaFoldDB" id="A0A182TZE8"/>
<dbReference type="VEuPathDB" id="VectorBase:AMEC011123"/>
<proteinExistence type="predicted"/>
<reference evidence="2" key="2">
    <citation type="submission" date="2020-05" db="UniProtKB">
        <authorList>
            <consortium name="EnsemblMetazoa"/>
        </authorList>
    </citation>
    <scope>IDENTIFICATION</scope>
    <source>
        <strain evidence="2">CM1001059</strain>
    </source>
</reference>
<feature type="compositionally biased region" description="Basic and acidic residues" evidence="1">
    <location>
        <begin position="21"/>
        <end position="35"/>
    </location>
</feature>
<dbReference type="Proteomes" id="UP000075902">
    <property type="component" value="Unassembled WGS sequence"/>
</dbReference>
<name>A0A182TZE8_9DIPT</name>
<dbReference type="EnsemblMetazoa" id="AMEC011123-RA">
    <property type="protein sequence ID" value="AMEC011123-PA"/>
    <property type="gene ID" value="AMEC011123"/>
</dbReference>
<feature type="region of interest" description="Disordered" evidence="1">
    <location>
        <begin position="1"/>
        <end position="39"/>
    </location>
</feature>
<protein>
    <submittedName>
        <fullName evidence="2">Uncharacterized protein</fullName>
    </submittedName>
</protein>
<organism evidence="2 3">
    <name type="scientific">Anopheles melas</name>
    <dbReference type="NCBI Taxonomy" id="34690"/>
    <lineage>
        <taxon>Eukaryota</taxon>
        <taxon>Metazoa</taxon>
        <taxon>Ecdysozoa</taxon>
        <taxon>Arthropoda</taxon>
        <taxon>Hexapoda</taxon>
        <taxon>Insecta</taxon>
        <taxon>Pterygota</taxon>
        <taxon>Neoptera</taxon>
        <taxon>Endopterygota</taxon>
        <taxon>Diptera</taxon>
        <taxon>Nematocera</taxon>
        <taxon>Culicoidea</taxon>
        <taxon>Culicidae</taxon>
        <taxon>Anophelinae</taxon>
        <taxon>Anopheles</taxon>
    </lineage>
</organism>